<reference evidence="9" key="1">
    <citation type="submission" date="2023-07" db="EMBL/GenBank/DDBJ databases">
        <title>Novel Mycoplasma species identified in domestic and wild animals.</title>
        <authorList>
            <person name="Volokhov D.V."/>
            <person name="Furtak V.A."/>
            <person name="Zagorodnyaya T.A."/>
        </authorList>
    </citation>
    <scope>NUCLEOTIDE SEQUENCE [LARGE SCALE GENOMIC DNA]</scope>
    <source>
        <strain evidence="9">92-19</strain>
    </source>
</reference>
<keyword evidence="7" id="KW-0057">Aromatic amino acid biosynthesis</keyword>
<comment type="function">
    <text evidence="7">Catalyzes a trans-dehydration via an enolate intermediate.</text>
</comment>
<comment type="catalytic activity">
    <reaction evidence="1 7">
        <text>3-dehydroquinate = 3-dehydroshikimate + H2O</text>
        <dbReference type="Rhea" id="RHEA:21096"/>
        <dbReference type="ChEBI" id="CHEBI:15377"/>
        <dbReference type="ChEBI" id="CHEBI:16630"/>
        <dbReference type="ChEBI" id="CHEBI:32364"/>
        <dbReference type="EC" id="4.2.1.10"/>
    </reaction>
</comment>
<feature type="active site" description="Proton acceptor" evidence="7">
    <location>
        <position position="22"/>
    </location>
</feature>
<keyword evidence="9" id="KW-1185">Reference proteome</keyword>
<evidence type="ECO:0000313" key="9">
    <source>
        <dbReference type="Proteomes" id="UP001209076"/>
    </source>
</evidence>
<dbReference type="Proteomes" id="UP001209076">
    <property type="component" value="Unassembled WGS sequence"/>
</dbReference>
<feature type="site" description="Transition state stabilizer" evidence="7">
    <location>
        <position position="17"/>
    </location>
</feature>
<evidence type="ECO:0000256" key="3">
    <source>
        <dbReference type="ARBA" id="ARBA00011037"/>
    </source>
</evidence>
<dbReference type="EC" id="4.2.1.10" evidence="5 7"/>
<dbReference type="InterPro" id="IPR001874">
    <property type="entry name" value="DHquinase_II"/>
</dbReference>
<dbReference type="PANTHER" id="PTHR21272">
    <property type="entry name" value="CATABOLIC 3-DEHYDROQUINASE"/>
    <property type="match status" value="1"/>
</dbReference>
<dbReference type="Pfam" id="PF01220">
    <property type="entry name" value="DHquinase_II"/>
    <property type="match status" value="1"/>
</dbReference>
<dbReference type="HAMAP" id="MF_00169">
    <property type="entry name" value="AroQ"/>
    <property type="match status" value="1"/>
</dbReference>
<accession>A0ABT2PYH2</accession>
<feature type="binding site" evidence="7">
    <location>
        <position position="70"/>
    </location>
    <ligand>
        <name>substrate</name>
    </ligand>
</feature>
<feature type="binding site" evidence="7">
    <location>
        <begin position="97"/>
        <end position="98"/>
    </location>
    <ligand>
        <name>substrate</name>
    </ligand>
</feature>
<comment type="subunit">
    <text evidence="4 7">Homododecamer.</text>
</comment>
<comment type="pathway">
    <text evidence="2 7">Metabolic intermediate biosynthesis; chorismate biosynthesis; chorismate from D-erythrose 4-phosphate and phosphoenolpyruvate: step 3/7.</text>
</comment>
<evidence type="ECO:0000256" key="6">
    <source>
        <dbReference type="ARBA" id="ARBA00023239"/>
    </source>
</evidence>
<feature type="binding site" evidence="7">
    <location>
        <position position="83"/>
    </location>
    <ligand>
        <name>substrate</name>
    </ligand>
</feature>
<feature type="binding site" evidence="7">
    <location>
        <position position="107"/>
    </location>
    <ligand>
        <name>substrate</name>
    </ligand>
</feature>
<evidence type="ECO:0000256" key="4">
    <source>
        <dbReference type="ARBA" id="ARBA00011193"/>
    </source>
</evidence>
<keyword evidence="7" id="KW-0028">Amino-acid biosynthesis</keyword>
<protein>
    <recommendedName>
        <fullName evidence="5 7">3-dehydroquinate dehydratase</fullName>
        <shortName evidence="7">3-dehydroquinase</shortName>
        <ecNumber evidence="5 7">4.2.1.10</ecNumber>
    </recommendedName>
    <alternativeName>
        <fullName evidence="7">Type II DHQase</fullName>
    </alternativeName>
</protein>
<sequence length="141" mass="16218">MKCLVIHGPNLNMLGKRNQSLYGSLTMQDINALLSNTYPEVDFTFFQSNHEGLIIDLLQNTEEYDALMINPGGLAHHSVILRDAFELVTCKKAVVHLSDIEHREYFRRFDILKPLADVYVIGQKEQSYVLAMKELIEKHLQ</sequence>
<dbReference type="EMBL" id="JAOEGN010000013">
    <property type="protein sequence ID" value="MCU0105409.1"/>
    <property type="molecule type" value="Genomic_DNA"/>
</dbReference>
<evidence type="ECO:0000256" key="7">
    <source>
        <dbReference type="HAMAP-Rule" id="MF_00169"/>
    </source>
</evidence>
<dbReference type="PIRSF" id="PIRSF001399">
    <property type="entry name" value="DHquinase_II"/>
    <property type="match status" value="1"/>
</dbReference>
<comment type="similarity">
    <text evidence="3 7">Belongs to the type-II 3-dehydroquinase family.</text>
</comment>
<keyword evidence="6 7" id="KW-0456">Lyase</keyword>
<dbReference type="CDD" id="cd00466">
    <property type="entry name" value="DHQase_II"/>
    <property type="match status" value="1"/>
</dbReference>
<dbReference type="Gene3D" id="3.40.50.9100">
    <property type="entry name" value="Dehydroquinase, class II"/>
    <property type="match status" value="1"/>
</dbReference>
<dbReference type="PANTHER" id="PTHR21272:SF3">
    <property type="entry name" value="CATABOLIC 3-DEHYDROQUINASE"/>
    <property type="match status" value="1"/>
</dbReference>
<proteinExistence type="inferred from homology"/>
<name>A0ABT2PYH2_9MOLU</name>
<gene>
    <name evidence="7" type="primary">aroQ</name>
    <name evidence="8" type="ORF">N7603_07040</name>
</gene>
<feature type="active site" description="Proton donor" evidence="7">
    <location>
        <position position="96"/>
    </location>
</feature>
<dbReference type="InterPro" id="IPR036441">
    <property type="entry name" value="DHquinase_II_sf"/>
</dbReference>
<dbReference type="RefSeq" id="WP_262096719.1">
    <property type="nucleotide sequence ID" value="NZ_JAOEGN010000013.1"/>
</dbReference>
<evidence type="ECO:0000313" key="8">
    <source>
        <dbReference type="EMBL" id="MCU0105409.1"/>
    </source>
</evidence>
<evidence type="ECO:0000256" key="2">
    <source>
        <dbReference type="ARBA" id="ARBA00004902"/>
    </source>
</evidence>
<comment type="caution">
    <text evidence="8">The sequence shown here is derived from an EMBL/GenBank/DDBJ whole genome shotgun (WGS) entry which is preliminary data.</text>
</comment>
<evidence type="ECO:0000256" key="5">
    <source>
        <dbReference type="ARBA" id="ARBA00012060"/>
    </source>
</evidence>
<organism evidence="8 9">
    <name type="scientific">Paracholeplasma vituli</name>
    <dbReference type="NCBI Taxonomy" id="69473"/>
    <lineage>
        <taxon>Bacteria</taxon>
        <taxon>Bacillati</taxon>
        <taxon>Mycoplasmatota</taxon>
        <taxon>Mollicutes</taxon>
        <taxon>Acholeplasmatales</taxon>
        <taxon>Acholeplasmataceae</taxon>
        <taxon>Paracholeplasma</taxon>
    </lineage>
</organism>
<feature type="binding site" evidence="7">
    <location>
        <position position="76"/>
    </location>
    <ligand>
        <name>substrate</name>
    </ligand>
</feature>
<dbReference type="SUPFAM" id="SSF52304">
    <property type="entry name" value="Type II 3-dehydroquinate dehydratase"/>
    <property type="match status" value="1"/>
</dbReference>
<evidence type="ECO:0000256" key="1">
    <source>
        <dbReference type="ARBA" id="ARBA00001864"/>
    </source>
</evidence>